<dbReference type="InParanoid" id="M1CF84"/>
<sequence>MAADFNVEAVGQYIDEVDKITKKAESLNIGRDVFEEGFQQALLKMLEGTVSIYCKLFQLFVPIAYYSCKHVYKFIIVVPGLQMCPLSKHFSEISNLTCSVYLYFFFRLRQDSSTGFGVPVLTNIRVSGLTDAVVTSSLLESSRWYFPHQANQLPSELTAVGMSTEIKCECLDILCHVLHKYGNLMDTPHDSLLTSLLPQLSSNQPSVRKKSISCIGNLVISFSVLSSFDIILTTGKADRGRQGNQVKADSANEYTDDDDVSWKVRRAAAKCLAALVVTQPEMLSKLYKQIYNTMCQQPHQAIQLQVQLCSRYRYHHYVTSFTLASRHSHSLRKYLDGFC</sequence>
<keyword evidence="1" id="KW-0677">Repeat</keyword>
<reference evidence="3" key="2">
    <citation type="submission" date="2015-06" db="UniProtKB">
        <authorList>
            <consortium name="EnsemblPlants"/>
        </authorList>
    </citation>
    <scope>IDENTIFICATION</scope>
    <source>
        <strain evidence="3">DM1-3 516 R44</strain>
    </source>
</reference>
<dbReference type="Gene3D" id="3.40.50.300">
    <property type="entry name" value="P-loop containing nucleotide triphosphate hydrolases"/>
    <property type="match status" value="1"/>
</dbReference>
<dbReference type="PANTHER" id="PTHR12696">
    <property type="entry name" value="TIP120"/>
    <property type="match status" value="1"/>
</dbReference>
<protein>
    <submittedName>
        <fullName evidence="3">Tip120</fullName>
    </submittedName>
</protein>
<dbReference type="Gramene" id="PGSC0003DMT400066226">
    <property type="protein sequence ID" value="PGSC0003DMT400066226"/>
    <property type="gene ID" value="PGSC0003DMG400025772"/>
</dbReference>
<dbReference type="SUPFAM" id="SSF48371">
    <property type="entry name" value="ARM repeat"/>
    <property type="match status" value="1"/>
</dbReference>
<dbReference type="AlphaFoldDB" id="M1CF84"/>
<evidence type="ECO:0000256" key="1">
    <source>
        <dbReference type="ARBA" id="ARBA00022737"/>
    </source>
</evidence>
<organism evidence="3 4">
    <name type="scientific">Solanum tuberosum</name>
    <name type="common">Potato</name>
    <dbReference type="NCBI Taxonomy" id="4113"/>
    <lineage>
        <taxon>Eukaryota</taxon>
        <taxon>Viridiplantae</taxon>
        <taxon>Streptophyta</taxon>
        <taxon>Embryophyta</taxon>
        <taxon>Tracheophyta</taxon>
        <taxon>Spermatophyta</taxon>
        <taxon>Magnoliopsida</taxon>
        <taxon>eudicotyledons</taxon>
        <taxon>Gunneridae</taxon>
        <taxon>Pentapetalae</taxon>
        <taxon>asterids</taxon>
        <taxon>lamiids</taxon>
        <taxon>Solanales</taxon>
        <taxon>Solanaceae</taxon>
        <taxon>Solanoideae</taxon>
        <taxon>Solaneae</taxon>
        <taxon>Solanum</taxon>
    </lineage>
</organism>
<dbReference type="eggNOG" id="KOG0745">
    <property type="taxonomic scope" value="Eukaryota"/>
</dbReference>
<evidence type="ECO:0000256" key="2">
    <source>
        <dbReference type="ARBA" id="ARBA00022786"/>
    </source>
</evidence>
<evidence type="ECO:0000313" key="4">
    <source>
        <dbReference type="Proteomes" id="UP000011115"/>
    </source>
</evidence>
<dbReference type="GO" id="GO:0010265">
    <property type="term" value="P:SCF complex assembly"/>
    <property type="evidence" value="ECO:0007669"/>
    <property type="project" value="InterPro"/>
</dbReference>
<dbReference type="eggNOG" id="KOG1824">
    <property type="taxonomic scope" value="Eukaryota"/>
</dbReference>
<dbReference type="InterPro" id="IPR039852">
    <property type="entry name" value="CAND1/CAND2"/>
</dbReference>
<dbReference type="PaxDb" id="4113-PGSC0003DMT400066226"/>
<dbReference type="Proteomes" id="UP000011115">
    <property type="component" value="Unassembled WGS sequence"/>
</dbReference>
<evidence type="ECO:0000313" key="3">
    <source>
        <dbReference type="EnsemblPlants" id="PGSC0003DMT400066226"/>
    </source>
</evidence>
<keyword evidence="4" id="KW-1185">Reference proteome</keyword>
<dbReference type="Gene3D" id="1.25.10.10">
    <property type="entry name" value="Leucine-rich Repeat Variant"/>
    <property type="match status" value="2"/>
</dbReference>
<dbReference type="STRING" id="4113.M1CF84"/>
<dbReference type="InterPro" id="IPR027417">
    <property type="entry name" value="P-loop_NTPase"/>
</dbReference>
<keyword evidence="2" id="KW-0833">Ubl conjugation pathway</keyword>
<name>M1CF84_SOLTU</name>
<dbReference type="InterPro" id="IPR016024">
    <property type="entry name" value="ARM-type_fold"/>
</dbReference>
<reference evidence="4" key="1">
    <citation type="journal article" date="2011" name="Nature">
        <title>Genome sequence and analysis of the tuber crop potato.</title>
        <authorList>
            <consortium name="The Potato Genome Sequencing Consortium"/>
        </authorList>
    </citation>
    <scope>NUCLEOTIDE SEQUENCE [LARGE SCALE GENOMIC DNA]</scope>
    <source>
        <strain evidence="4">cv. DM1-3 516 R44</strain>
    </source>
</reference>
<dbReference type="EnsemblPlants" id="PGSC0003DMT400066226">
    <property type="protein sequence ID" value="PGSC0003DMT400066226"/>
    <property type="gene ID" value="PGSC0003DMG400025772"/>
</dbReference>
<dbReference type="InterPro" id="IPR011989">
    <property type="entry name" value="ARM-like"/>
</dbReference>
<dbReference type="HOGENOM" id="CLU_819906_0_0_1"/>
<accession>M1CF84</accession>
<proteinExistence type="predicted"/>